<organism evidence="2 3">
    <name type="scientific">Dryococelus australis</name>
    <dbReference type="NCBI Taxonomy" id="614101"/>
    <lineage>
        <taxon>Eukaryota</taxon>
        <taxon>Metazoa</taxon>
        <taxon>Ecdysozoa</taxon>
        <taxon>Arthropoda</taxon>
        <taxon>Hexapoda</taxon>
        <taxon>Insecta</taxon>
        <taxon>Pterygota</taxon>
        <taxon>Neoptera</taxon>
        <taxon>Polyneoptera</taxon>
        <taxon>Phasmatodea</taxon>
        <taxon>Verophasmatodea</taxon>
        <taxon>Anareolatae</taxon>
        <taxon>Phasmatidae</taxon>
        <taxon>Eurycanthinae</taxon>
        <taxon>Dryococelus</taxon>
    </lineage>
</organism>
<evidence type="ECO:0000256" key="1">
    <source>
        <dbReference type="SAM" id="MobiDB-lite"/>
    </source>
</evidence>
<dbReference type="Proteomes" id="UP001159363">
    <property type="component" value="Chromosome X"/>
</dbReference>
<proteinExistence type="predicted"/>
<comment type="caution">
    <text evidence="2">The sequence shown here is derived from an EMBL/GenBank/DDBJ whole genome shotgun (WGS) entry which is preliminary data.</text>
</comment>
<feature type="region of interest" description="Disordered" evidence="1">
    <location>
        <begin position="433"/>
        <end position="456"/>
    </location>
</feature>
<protein>
    <submittedName>
        <fullName evidence="2">Uncharacterized protein</fullName>
    </submittedName>
</protein>
<name>A0ABQ9HSR9_9NEOP</name>
<keyword evidence="3" id="KW-1185">Reference proteome</keyword>
<accession>A0ABQ9HSR9</accession>
<gene>
    <name evidence="2" type="ORF">PR048_013646</name>
</gene>
<sequence>MQVATPWSSTSKGNPSSSQFIFAVWEHSEKKKIKFEIGDHIWLYLKMVGTTGNMNLLGHVECASTEERTSADCVAFFAERLRLGSPFCRVKCGLELQEERMTGIFVGARRHSSASKHFRAHIDNSSGLDVGARMEGRWKWEIPEKTCRPMASYSTIPTCEYPVTRPGIEPGSPWWDVSMLIAQPPWPPSLFCRKTRNRLNFITTGRRGVVEKEGGGRGEGAKLDLKSICMDEYLQPGTVCNKFHFVRIVEFVEDGDLESMELGVAMLHDGKFPVGSVRDFCMWESRQTKPLVDGFLGDHSFRPPYLSGAAQYAPRFTLVSSQASMFKSHSNLSTSPFLKNVIDTVSTLNLTPTSGKEVRHSFLSRSTPGQTDWPHLRDHEAEQLPNEIFVLQPTDGQYFGITLGGAQERVKAHPSGDVTLLLTAPVTTASPHYKKSPDNLLKQGSDTPARAYWRGS</sequence>
<evidence type="ECO:0000313" key="3">
    <source>
        <dbReference type="Proteomes" id="UP001159363"/>
    </source>
</evidence>
<dbReference type="EMBL" id="JARBHB010000004">
    <property type="protein sequence ID" value="KAJ8887431.1"/>
    <property type="molecule type" value="Genomic_DNA"/>
</dbReference>
<reference evidence="2 3" key="1">
    <citation type="submission" date="2023-02" db="EMBL/GenBank/DDBJ databases">
        <title>LHISI_Scaffold_Assembly.</title>
        <authorList>
            <person name="Stuart O.P."/>
            <person name="Cleave R."/>
            <person name="Magrath M.J.L."/>
            <person name="Mikheyev A.S."/>
        </authorList>
    </citation>
    <scope>NUCLEOTIDE SEQUENCE [LARGE SCALE GENOMIC DNA]</scope>
    <source>
        <strain evidence="2">Daus_M_001</strain>
        <tissue evidence="2">Leg muscle</tissue>
    </source>
</reference>
<feature type="region of interest" description="Disordered" evidence="1">
    <location>
        <begin position="356"/>
        <end position="375"/>
    </location>
</feature>
<evidence type="ECO:0000313" key="2">
    <source>
        <dbReference type="EMBL" id="KAJ8887431.1"/>
    </source>
</evidence>